<evidence type="ECO:0000313" key="3">
    <source>
        <dbReference type="Proteomes" id="UP000886520"/>
    </source>
</evidence>
<feature type="transmembrane region" description="Helical" evidence="1">
    <location>
        <begin position="21"/>
        <end position="41"/>
    </location>
</feature>
<dbReference type="Proteomes" id="UP000886520">
    <property type="component" value="Chromosome 10"/>
</dbReference>
<proteinExistence type="predicted"/>
<evidence type="ECO:0000256" key="1">
    <source>
        <dbReference type="SAM" id="Phobius"/>
    </source>
</evidence>
<accession>A0A9D4UV45</accession>
<reference evidence="2" key="1">
    <citation type="submission" date="2021-01" db="EMBL/GenBank/DDBJ databases">
        <title>Adiantum capillus-veneris genome.</title>
        <authorList>
            <person name="Fang Y."/>
            <person name="Liao Q."/>
        </authorList>
    </citation>
    <scope>NUCLEOTIDE SEQUENCE</scope>
    <source>
        <strain evidence="2">H3</strain>
        <tissue evidence="2">Leaf</tissue>
    </source>
</reference>
<protein>
    <submittedName>
        <fullName evidence="2">Uncharacterized protein</fullName>
    </submittedName>
</protein>
<gene>
    <name evidence="2" type="ORF">GOP47_0010554</name>
</gene>
<dbReference type="EMBL" id="JABFUD020000010">
    <property type="protein sequence ID" value="KAI5074593.1"/>
    <property type="molecule type" value="Genomic_DNA"/>
</dbReference>
<sequence>MSMQTSTIKEYGPDMITFSLELVRLLTQNWVMVTSVVYIILYGSLPGLELRTSAACNRPRDKEKPQSGHHRFSLTKGSFPISFLLPFPSSCMWDSTTWAVVRSKKKKRLQDFI</sequence>
<comment type="caution">
    <text evidence="2">The sequence shown here is derived from an EMBL/GenBank/DDBJ whole genome shotgun (WGS) entry which is preliminary data.</text>
</comment>
<organism evidence="2 3">
    <name type="scientific">Adiantum capillus-veneris</name>
    <name type="common">Maidenhair fern</name>
    <dbReference type="NCBI Taxonomy" id="13818"/>
    <lineage>
        <taxon>Eukaryota</taxon>
        <taxon>Viridiplantae</taxon>
        <taxon>Streptophyta</taxon>
        <taxon>Embryophyta</taxon>
        <taxon>Tracheophyta</taxon>
        <taxon>Polypodiopsida</taxon>
        <taxon>Polypodiidae</taxon>
        <taxon>Polypodiales</taxon>
        <taxon>Pteridineae</taxon>
        <taxon>Pteridaceae</taxon>
        <taxon>Vittarioideae</taxon>
        <taxon>Adiantum</taxon>
    </lineage>
</organism>
<dbReference type="AlphaFoldDB" id="A0A9D4UV45"/>
<keyword evidence="1" id="KW-0812">Transmembrane</keyword>
<keyword evidence="1" id="KW-1133">Transmembrane helix</keyword>
<keyword evidence="1" id="KW-0472">Membrane</keyword>
<feature type="transmembrane region" description="Helical" evidence="1">
    <location>
        <begin position="81"/>
        <end position="101"/>
    </location>
</feature>
<name>A0A9D4UV45_ADICA</name>
<evidence type="ECO:0000313" key="2">
    <source>
        <dbReference type="EMBL" id="KAI5074593.1"/>
    </source>
</evidence>
<keyword evidence="3" id="KW-1185">Reference proteome</keyword>